<accession>A0ABR4WCA4</accession>
<dbReference type="InterPro" id="IPR050204">
    <property type="entry name" value="AraC_XylS_family_regulators"/>
</dbReference>
<keyword evidence="6" id="KW-1185">Reference proteome</keyword>
<protein>
    <submittedName>
        <fullName evidence="5">Transcriptional regulator</fullName>
    </submittedName>
</protein>
<comment type="caution">
    <text evidence="5">The sequence shown here is derived from an EMBL/GenBank/DDBJ whole genome shotgun (WGS) entry which is preliminary data.</text>
</comment>
<dbReference type="Proteomes" id="UP000029443">
    <property type="component" value="Unassembled WGS sequence"/>
</dbReference>
<evidence type="ECO:0000256" key="1">
    <source>
        <dbReference type="ARBA" id="ARBA00023015"/>
    </source>
</evidence>
<dbReference type="EMBL" id="ARXU01000006">
    <property type="protein sequence ID" value="KGD61029.1"/>
    <property type="molecule type" value="Genomic_DNA"/>
</dbReference>
<evidence type="ECO:0000259" key="4">
    <source>
        <dbReference type="PROSITE" id="PS01124"/>
    </source>
</evidence>
<sequence>MGAIVGPAAPRSFMHAPGATTTVDAFITSEAYPALLQAIGNPVGRLLNADELSAIQALCQPRFGQLADVAEAQVLFDDIITVLNPKPEAVNYDPRVAQAMALVEAHGFDELSVAALADSVHVSVSRLNALFKQYLLCSPLEYIRSVCLWKSIPELALGATLTDAAHAAGFYDLAHFSKAVTAITGFSPSLLMEGTVAMSFT</sequence>
<organism evidence="5 6">
    <name type="scientific">Alcanivorax jadensis T9</name>
    <dbReference type="NCBI Taxonomy" id="1177181"/>
    <lineage>
        <taxon>Bacteria</taxon>
        <taxon>Pseudomonadati</taxon>
        <taxon>Pseudomonadota</taxon>
        <taxon>Gammaproteobacteria</taxon>
        <taxon>Oceanospirillales</taxon>
        <taxon>Alcanivoracaceae</taxon>
        <taxon>Alcanivorax</taxon>
    </lineage>
</organism>
<dbReference type="PROSITE" id="PS01124">
    <property type="entry name" value="HTH_ARAC_FAMILY_2"/>
    <property type="match status" value="1"/>
</dbReference>
<evidence type="ECO:0000256" key="2">
    <source>
        <dbReference type="ARBA" id="ARBA00023125"/>
    </source>
</evidence>
<evidence type="ECO:0000313" key="5">
    <source>
        <dbReference type="EMBL" id="KGD61029.1"/>
    </source>
</evidence>
<dbReference type="Gene3D" id="1.10.10.60">
    <property type="entry name" value="Homeodomain-like"/>
    <property type="match status" value="1"/>
</dbReference>
<evidence type="ECO:0000313" key="6">
    <source>
        <dbReference type="Proteomes" id="UP000029443"/>
    </source>
</evidence>
<evidence type="ECO:0000256" key="3">
    <source>
        <dbReference type="ARBA" id="ARBA00023163"/>
    </source>
</evidence>
<keyword evidence="1" id="KW-0805">Transcription regulation</keyword>
<keyword evidence="3" id="KW-0804">Transcription</keyword>
<gene>
    <name evidence="5" type="ORF">T9A_01889</name>
</gene>
<feature type="domain" description="HTH araC/xylS-type" evidence="4">
    <location>
        <begin position="97"/>
        <end position="194"/>
    </location>
</feature>
<dbReference type="InterPro" id="IPR018060">
    <property type="entry name" value="HTH_AraC"/>
</dbReference>
<keyword evidence="2" id="KW-0238">DNA-binding</keyword>
<reference evidence="5 6" key="1">
    <citation type="submission" date="2012-09" db="EMBL/GenBank/DDBJ databases">
        <title>Genome Sequence of alkane-degrading Bacterium Alcanivorax jadensis T9.</title>
        <authorList>
            <person name="Lai Q."/>
            <person name="Shao Z."/>
        </authorList>
    </citation>
    <scope>NUCLEOTIDE SEQUENCE [LARGE SCALE GENOMIC DNA]</scope>
    <source>
        <strain evidence="5 6">T9</strain>
    </source>
</reference>
<dbReference type="Pfam" id="PF12833">
    <property type="entry name" value="HTH_18"/>
    <property type="match status" value="1"/>
</dbReference>
<dbReference type="SMART" id="SM00342">
    <property type="entry name" value="HTH_ARAC"/>
    <property type="match status" value="1"/>
</dbReference>
<dbReference type="PANTHER" id="PTHR46796">
    <property type="entry name" value="HTH-TYPE TRANSCRIPTIONAL ACTIVATOR RHAS-RELATED"/>
    <property type="match status" value="1"/>
</dbReference>
<dbReference type="InterPro" id="IPR009057">
    <property type="entry name" value="Homeodomain-like_sf"/>
</dbReference>
<dbReference type="PANTHER" id="PTHR46796:SF13">
    <property type="entry name" value="HTH-TYPE TRANSCRIPTIONAL ACTIVATOR RHAS"/>
    <property type="match status" value="1"/>
</dbReference>
<dbReference type="SUPFAM" id="SSF46689">
    <property type="entry name" value="Homeodomain-like"/>
    <property type="match status" value="1"/>
</dbReference>
<name>A0ABR4WCA4_9GAMM</name>
<proteinExistence type="predicted"/>